<feature type="compositionally biased region" description="Basic residues" evidence="1">
    <location>
        <begin position="80"/>
        <end position="92"/>
    </location>
</feature>
<proteinExistence type="predicted"/>
<organism evidence="2">
    <name type="scientific">viral metagenome</name>
    <dbReference type="NCBI Taxonomy" id="1070528"/>
    <lineage>
        <taxon>unclassified sequences</taxon>
        <taxon>metagenomes</taxon>
        <taxon>organismal metagenomes</taxon>
    </lineage>
</organism>
<evidence type="ECO:0000313" key="2">
    <source>
        <dbReference type="EMBL" id="QHT03354.1"/>
    </source>
</evidence>
<dbReference type="EMBL" id="MN739410">
    <property type="protein sequence ID" value="QHT03354.1"/>
    <property type="molecule type" value="Genomic_DNA"/>
</dbReference>
<feature type="compositionally biased region" description="Basic residues" evidence="1">
    <location>
        <begin position="1"/>
        <end position="15"/>
    </location>
</feature>
<reference evidence="2" key="1">
    <citation type="journal article" date="2020" name="Nature">
        <title>Giant virus diversity and host interactions through global metagenomics.</title>
        <authorList>
            <person name="Schulz F."/>
            <person name="Roux S."/>
            <person name="Paez-Espino D."/>
            <person name="Jungbluth S."/>
            <person name="Walsh D.A."/>
            <person name="Denef V.J."/>
            <person name="McMahon K.D."/>
            <person name="Konstantinidis K.T."/>
            <person name="Eloe-Fadrosh E.A."/>
            <person name="Kyrpides N.C."/>
            <person name="Woyke T."/>
        </authorList>
    </citation>
    <scope>NUCLEOTIDE SEQUENCE</scope>
    <source>
        <strain evidence="2">GVMAG-M-3300020728-1</strain>
    </source>
</reference>
<accession>A0A6C0CI76</accession>
<evidence type="ECO:0000256" key="1">
    <source>
        <dbReference type="SAM" id="MobiDB-lite"/>
    </source>
</evidence>
<sequence length="137" mass="14892">MAKKSRRVTRRRKHGGVQSLSDNQMMGVQAALSGKDTAVLLEPDTPVPAAVLAKMPGLHKTAMSSPEDRKVEMAPSQVRKAGRKTRRRKARRGGGLGESSATWPPDKSSFGSKIGSPENTDNLIGYGGKRRRSLKRK</sequence>
<protein>
    <submittedName>
        <fullName evidence="2">Uncharacterized protein</fullName>
    </submittedName>
</protein>
<feature type="region of interest" description="Disordered" evidence="1">
    <location>
        <begin position="61"/>
        <end position="137"/>
    </location>
</feature>
<feature type="compositionally biased region" description="Basic residues" evidence="1">
    <location>
        <begin position="128"/>
        <end position="137"/>
    </location>
</feature>
<feature type="region of interest" description="Disordered" evidence="1">
    <location>
        <begin position="1"/>
        <end position="25"/>
    </location>
</feature>
<dbReference type="AlphaFoldDB" id="A0A6C0CI76"/>
<name>A0A6C0CI76_9ZZZZ</name>